<reference evidence="2" key="1">
    <citation type="journal article" date="2022" name="bioRxiv">
        <title>Sequencing and chromosome-scale assembly of the giantPleurodeles waltlgenome.</title>
        <authorList>
            <person name="Brown T."/>
            <person name="Elewa A."/>
            <person name="Iarovenko S."/>
            <person name="Subramanian E."/>
            <person name="Araus A.J."/>
            <person name="Petzold A."/>
            <person name="Susuki M."/>
            <person name="Suzuki K.-i.T."/>
            <person name="Hayashi T."/>
            <person name="Toyoda A."/>
            <person name="Oliveira C."/>
            <person name="Osipova E."/>
            <person name="Leigh N.D."/>
            <person name="Simon A."/>
            <person name="Yun M.H."/>
        </authorList>
    </citation>
    <scope>NUCLEOTIDE SEQUENCE</scope>
    <source>
        <strain evidence="2">20211129_DDA</strain>
        <tissue evidence="2">Liver</tissue>
    </source>
</reference>
<organism evidence="2 3">
    <name type="scientific">Pleurodeles waltl</name>
    <name type="common">Iberian ribbed newt</name>
    <dbReference type="NCBI Taxonomy" id="8319"/>
    <lineage>
        <taxon>Eukaryota</taxon>
        <taxon>Metazoa</taxon>
        <taxon>Chordata</taxon>
        <taxon>Craniata</taxon>
        <taxon>Vertebrata</taxon>
        <taxon>Euteleostomi</taxon>
        <taxon>Amphibia</taxon>
        <taxon>Batrachia</taxon>
        <taxon>Caudata</taxon>
        <taxon>Salamandroidea</taxon>
        <taxon>Salamandridae</taxon>
        <taxon>Pleurodelinae</taxon>
        <taxon>Pleurodeles</taxon>
    </lineage>
</organism>
<dbReference type="AlphaFoldDB" id="A0AAV7TSQ8"/>
<accession>A0AAV7TSQ8</accession>
<proteinExistence type="predicted"/>
<dbReference type="Proteomes" id="UP001066276">
    <property type="component" value="Chromosome 3_2"/>
</dbReference>
<gene>
    <name evidence="2" type="ORF">NDU88_004722</name>
</gene>
<comment type="caution">
    <text evidence="2">The sequence shown here is derived from an EMBL/GenBank/DDBJ whole genome shotgun (WGS) entry which is preliminary data.</text>
</comment>
<feature type="region of interest" description="Disordered" evidence="1">
    <location>
        <begin position="13"/>
        <end position="71"/>
    </location>
</feature>
<evidence type="ECO:0000313" key="3">
    <source>
        <dbReference type="Proteomes" id="UP001066276"/>
    </source>
</evidence>
<sequence>MAEERGLGLCYLGLGYGLNRHPQRSKGRAVQKTGEKGSPGPETAQKAAPRPNETHTQRGRPETQLSLPVSARGDVAEIRARQALPAQGYCEHVTPVGRVEPRPPPAPPDRCERRTGLALAQGEARLAALKGRT</sequence>
<evidence type="ECO:0000256" key="1">
    <source>
        <dbReference type="SAM" id="MobiDB-lite"/>
    </source>
</evidence>
<protein>
    <submittedName>
        <fullName evidence="2">Uncharacterized protein</fullName>
    </submittedName>
</protein>
<name>A0AAV7TSQ8_PLEWA</name>
<dbReference type="EMBL" id="JANPWB010000006">
    <property type="protein sequence ID" value="KAJ1179488.1"/>
    <property type="molecule type" value="Genomic_DNA"/>
</dbReference>
<evidence type="ECO:0000313" key="2">
    <source>
        <dbReference type="EMBL" id="KAJ1179488.1"/>
    </source>
</evidence>
<keyword evidence="3" id="KW-1185">Reference proteome</keyword>
<feature type="compositionally biased region" description="Basic and acidic residues" evidence="1">
    <location>
        <begin position="52"/>
        <end position="61"/>
    </location>
</feature>